<name>A0A444WV49_ARAHY</name>
<feature type="domain" description="Nucleotide-diphospho-sugar transferase" evidence="5">
    <location>
        <begin position="163"/>
        <end position="387"/>
    </location>
</feature>
<feature type="repeat" description="PPR" evidence="2">
    <location>
        <begin position="1225"/>
        <end position="1255"/>
    </location>
</feature>
<dbReference type="Gene3D" id="1.25.40.10">
    <property type="entry name" value="Tetratricopeptide repeat domain"/>
    <property type="match status" value="7"/>
</dbReference>
<feature type="repeat" description="PPR" evidence="2">
    <location>
        <begin position="1424"/>
        <end position="1458"/>
    </location>
</feature>
<feature type="repeat" description="PPR" evidence="2">
    <location>
        <begin position="886"/>
        <end position="920"/>
    </location>
</feature>
<keyword evidence="7" id="KW-1185">Reference proteome</keyword>
<accession>A0A444WV49</accession>
<dbReference type="FunFam" id="1.25.40.10:FF:000805">
    <property type="entry name" value="Pentatricopeptide repeat-containing protein"/>
    <property type="match status" value="1"/>
</dbReference>
<keyword evidence="4" id="KW-1133">Transmembrane helix</keyword>
<sequence length="1611" mass="181390">MGLVKTCEEVTHSRPLFLTIYTVVIVGLVVSTCYVFSAIYAANPSSPDSSSSTWFSLSSQPSSPVSDEGRGPTDQTLNFSKSETVHDVHPSTPETQKVLWKRPVLDVPPPPHPKKMPPLEDFRLTKELVQQRVKDNIVIVTFGNYAFMDFIMTWVRHLDDLGVSNYLVGAMDTKVLEALFWKGVPVFDMDSHMSTVDVGWGSPTFHKMGREKVILINSILPFGYELLMCDTDMVWLKNPLPYLARYPEADVLTSSDQVIPTVVDDSLEVWQEVGAAYNIGIFHWRPTKSAKTLALEWKELVLADEKIWDQTGFNDIVHRQLGPSVDEDSGLVYAYDGNLKLGILPASIFCSGHTYFIQAMYQQLRLEPYAVHTTFQFAGTEGKRHRLREAMFFRDPPEYYNPPGGFLSFKPSIPKSLLLSGNHTVGSHFTLVNYQIKQIRTALAIASILNRTLVMPPIWCRLDRLWFPHPGVLEGSMTRQPFLCPLDHVFEVNVMLKELPEEEFGPRIDIREYSLFDNPSLPPEVKRSWLDVQLCKEGSQDCNASDNTIGGVLKFPKHSNEEMFCLNSQYQKVFLSFKDVKVIQFSSMQDAFAGFTDKEREEKFRKRVKRYLGIWCCVLDHTPGHIYYDMYWDEKPGWTPLPPQTSADDHPPCDVKMRTWAAFPFQLLIKHITRWASQNLAFLPPRRSPSSNSFSSQNYHKGRFRNFKGQRDLILSNSRPLLSFFGHCFSTAIQLFEEMPQRIFHVNNVDFGLVLDYIRLSLKRPRTVTAYVAHCASLKIGALGHLPISTSLLTVYSKAGDFKSSRDLFGEINNRDIIAWNAIVAACLENNCYSRALGFLDEMSKAQIGFDSTTLLLMVSVSLHMKNFEHGQAIHCLSVKSGMLVDISLGNALTDMHAKCGDLSSAESLFEEMEYKDVVSWNSIMRGSLYNSDPEKSLYYFKRMTCAGETADCIGLSCAISASSRLGKLAFGQSIHGQGIKLGYRDRSHVSFSNSLISLYSQSGDISDAETVFREIAQKDVVSWNAMMEGFASNEKVNEVFDLLLEMQRTGSFQPDVVTFTTILPLCAELLLSKEGRTIHAFAIRRQMVPDHLPMLNSLIDMYSKFNLVEKARILFNSASQRDLVSWNVMISGYSQNSYSEEARDLFRELLNRVPNCSPSTVFAILSSCDSLDSLHFGRSIHCWKLKSGFLNNILLVNSLMHMYINCGDLKAGFSILQENSAVADIGSWNTLIVGCVRGDHFQEALETFSLMRQLAAFNHDSITIVGVLSACANLGLLSQGKTLHGLTHKSPLQSDTRVQNSLITMYGRCEDIDSARVVFKFCSVPNLCSWNCMISALSHNKESREALEFFRDLRFKPNEFTIVSILSVCSQLGILRHGKQVHGHVFRSRIQCNSFIATALVDLYSNCGRLDIALKVFRHSEKSESAWNSTIAAYGYHGKGEQAIELFHEMCKSGTRVTKSTFVSLLSACSHSGLVNQGLWFYNRMLEEYSVEPEIEHQVYVVDMLGKSGRLDEAYEYTKGLESKATSGVWGTLLSACNYHGAIKLGKQVAQHLFEVDPQNVGYYISLSNMYVAAGSWKDATELREYVQDQGLKKAAGYSLIDVGLGQESA</sequence>
<comment type="caution">
    <text evidence="6">The sequence shown here is derived from an EMBL/GenBank/DDBJ whole genome shotgun (WGS) entry which is preliminary data.</text>
</comment>
<evidence type="ECO:0000313" key="6">
    <source>
        <dbReference type="EMBL" id="RYQ81318.1"/>
    </source>
</evidence>
<dbReference type="FunFam" id="1.25.40.10:FF:000073">
    <property type="entry name" value="Pentatricopeptide repeat-containing protein chloroplastic"/>
    <property type="match status" value="1"/>
</dbReference>
<dbReference type="EMBL" id="SDMP01000021">
    <property type="protein sequence ID" value="RYQ81318.1"/>
    <property type="molecule type" value="Genomic_DNA"/>
</dbReference>
<dbReference type="InterPro" id="IPR011990">
    <property type="entry name" value="TPR-like_helical_dom_sf"/>
</dbReference>
<dbReference type="PROSITE" id="PS51375">
    <property type="entry name" value="PPR"/>
    <property type="match status" value="5"/>
</dbReference>
<feature type="compositionally biased region" description="Polar residues" evidence="3">
    <location>
        <begin position="73"/>
        <end position="82"/>
    </location>
</feature>
<feature type="region of interest" description="Disordered" evidence="3">
    <location>
        <begin position="45"/>
        <end position="93"/>
    </location>
</feature>
<evidence type="ECO:0000256" key="2">
    <source>
        <dbReference type="PROSITE-ProRule" id="PRU00708"/>
    </source>
</evidence>
<dbReference type="Pfam" id="PF13041">
    <property type="entry name" value="PPR_2"/>
    <property type="match status" value="2"/>
</dbReference>
<dbReference type="NCBIfam" id="TIGR00756">
    <property type="entry name" value="PPR"/>
    <property type="match status" value="5"/>
</dbReference>
<dbReference type="InterPro" id="IPR046960">
    <property type="entry name" value="PPR_At4g14850-like_plant"/>
</dbReference>
<keyword evidence="1" id="KW-0677">Repeat</keyword>
<proteinExistence type="predicted"/>
<dbReference type="FunFam" id="1.25.40.10:FF:000640">
    <property type="entry name" value="Tetratricopeptide repeat (TPR)-like superfamily protein"/>
    <property type="match status" value="1"/>
</dbReference>
<feature type="repeat" description="PPR" evidence="2">
    <location>
        <begin position="1123"/>
        <end position="1153"/>
    </location>
</feature>
<dbReference type="PANTHER" id="PTHR47926">
    <property type="entry name" value="PENTATRICOPEPTIDE REPEAT-CONTAINING PROTEIN"/>
    <property type="match status" value="1"/>
</dbReference>
<protein>
    <recommendedName>
        <fullName evidence="5">Nucleotide-diphospho-sugar transferase domain-containing protein</fullName>
    </recommendedName>
</protein>
<evidence type="ECO:0000256" key="3">
    <source>
        <dbReference type="SAM" id="MobiDB-lite"/>
    </source>
</evidence>
<evidence type="ECO:0000313" key="7">
    <source>
        <dbReference type="Proteomes" id="UP000289738"/>
    </source>
</evidence>
<evidence type="ECO:0000256" key="1">
    <source>
        <dbReference type="ARBA" id="ARBA00022737"/>
    </source>
</evidence>
<gene>
    <name evidence="6" type="ORF">Ahy_Scaffold1g107281</name>
</gene>
<organism evidence="6 7">
    <name type="scientific">Arachis hypogaea</name>
    <name type="common">Peanut</name>
    <dbReference type="NCBI Taxonomy" id="3818"/>
    <lineage>
        <taxon>Eukaryota</taxon>
        <taxon>Viridiplantae</taxon>
        <taxon>Streptophyta</taxon>
        <taxon>Embryophyta</taxon>
        <taxon>Tracheophyta</taxon>
        <taxon>Spermatophyta</taxon>
        <taxon>Magnoliopsida</taxon>
        <taxon>eudicotyledons</taxon>
        <taxon>Gunneridae</taxon>
        <taxon>Pentapetalae</taxon>
        <taxon>rosids</taxon>
        <taxon>fabids</taxon>
        <taxon>Fabales</taxon>
        <taxon>Fabaceae</taxon>
        <taxon>Papilionoideae</taxon>
        <taxon>50 kb inversion clade</taxon>
        <taxon>dalbergioids sensu lato</taxon>
        <taxon>Dalbergieae</taxon>
        <taxon>Pterocarpus clade</taxon>
        <taxon>Arachis</taxon>
    </lineage>
</organism>
<dbReference type="Pfam" id="PF03407">
    <property type="entry name" value="Nucleotid_trans"/>
    <property type="match status" value="1"/>
</dbReference>
<dbReference type="Proteomes" id="UP000289738">
    <property type="component" value="Unassembled WGS sequence"/>
</dbReference>
<dbReference type="PANTHER" id="PTHR47926:SF481">
    <property type="entry name" value="TETRATRICOPEPTIDE-LIKE HELICAL DOMAIN SUPERFAMILY"/>
    <property type="match status" value="1"/>
</dbReference>
<dbReference type="GO" id="GO:0003723">
    <property type="term" value="F:RNA binding"/>
    <property type="evidence" value="ECO:0007669"/>
    <property type="project" value="InterPro"/>
</dbReference>
<dbReference type="InterPro" id="IPR005069">
    <property type="entry name" value="Nucl-diP-sugar_transferase"/>
</dbReference>
<keyword evidence="4" id="KW-0472">Membrane</keyword>
<keyword evidence="4" id="KW-0812">Transmembrane</keyword>
<dbReference type="InterPro" id="IPR002885">
    <property type="entry name" value="PPR_rpt"/>
</dbReference>
<feature type="repeat" description="PPR" evidence="2">
    <location>
        <begin position="1020"/>
        <end position="1054"/>
    </location>
</feature>
<feature type="transmembrane region" description="Helical" evidence="4">
    <location>
        <begin position="20"/>
        <end position="42"/>
    </location>
</feature>
<dbReference type="Pfam" id="PF20431">
    <property type="entry name" value="E_motif"/>
    <property type="match status" value="1"/>
</dbReference>
<dbReference type="STRING" id="3818.A0A444WV49"/>
<feature type="compositionally biased region" description="Low complexity" evidence="3">
    <location>
        <begin position="45"/>
        <end position="66"/>
    </location>
</feature>
<dbReference type="GO" id="GO:0009451">
    <property type="term" value="P:RNA modification"/>
    <property type="evidence" value="ECO:0007669"/>
    <property type="project" value="InterPro"/>
</dbReference>
<evidence type="ECO:0000256" key="4">
    <source>
        <dbReference type="SAM" id="Phobius"/>
    </source>
</evidence>
<dbReference type="SUPFAM" id="SSF48452">
    <property type="entry name" value="TPR-like"/>
    <property type="match status" value="1"/>
</dbReference>
<dbReference type="InterPro" id="IPR046848">
    <property type="entry name" value="E_motif"/>
</dbReference>
<dbReference type="FunFam" id="1.25.40.10:FF:000975">
    <property type="entry name" value="Pentatricopeptide repeat-containing protein"/>
    <property type="match status" value="1"/>
</dbReference>
<dbReference type="Pfam" id="PF01535">
    <property type="entry name" value="PPR"/>
    <property type="match status" value="8"/>
</dbReference>
<reference evidence="6 7" key="1">
    <citation type="submission" date="2019-01" db="EMBL/GenBank/DDBJ databases">
        <title>Sequencing of cultivated peanut Arachis hypogaea provides insights into genome evolution and oil improvement.</title>
        <authorList>
            <person name="Chen X."/>
        </authorList>
    </citation>
    <scope>NUCLEOTIDE SEQUENCE [LARGE SCALE GENOMIC DNA]</scope>
    <source>
        <strain evidence="7">cv. Fuhuasheng</strain>
        <tissue evidence="6">Leaves</tissue>
    </source>
</reference>
<evidence type="ECO:0000259" key="5">
    <source>
        <dbReference type="Pfam" id="PF03407"/>
    </source>
</evidence>